<dbReference type="Pfam" id="PF01475">
    <property type="entry name" value="FUR"/>
    <property type="match status" value="1"/>
</dbReference>
<evidence type="ECO:0000256" key="11">
    <source>
        <dbReference type="ARBA" id="ARBA00023163"/>
    </source>
</evidence>
<keyword evidence="11 14" id="KW-0804">Transcription</keyword>
<dbReference type="GeneID" id="94692411"/>
<dbReference type="FunFam" id="1.10.10.10:FF:000007">
    <property type="entry name" value="Ferric uptake regulation protein"/>
    <property type="match status" value="1"/>
</dbReference>
<dbReference type="PANTHER" id="PTHR33202:SF2">
    <property type="entry name" value="FERRIC UPTAKE REGULATION PROTEIN"/>
    <property type="match status" value="1"/>
</dbReference>
<keyword evidence="10 14" id="KW-0238">DNA-binding</keyword>
<accession>A0A1H3NTB7</accession>
<evidence type="ECO:0000256" key="9">
    <source>
        <dbReference type="ARBA" id="ARBA00023015"/>
    </source>
</evidence>
<keyword evidence="8 12" id="KW-0862">Zinc</keyword>
<keyword evidence="13 14" id="KW-0408">Iron</keyword>
<evidence type="ECO:0000313" key="16">
    <source>
        <dbReference type="Proteomes" id="UP000183417"/>
    </source>
</evidence>
<dbReference type="GO" id="GO:0000976">
    <property type="term" value="F:transcription cis-regulatory region binding"/>
    <property type="evidence" value="ECO:0007669"/>
    <property type="project" value="TreeGrafter"/>
</dbReference>
<feature type="binding site" evidence="13">
    <location>
        <position position="88"/>
    </location>
    <ligand>
        <name>Fe cation</name>
        <dbReference type="ChEBI" id="CHEBI:24875"/>
    </ligand>
</feature>
<evidence type="ECO:0000256" key="10">
    <source>
        <dbReference type="ARBA" id="ARBA00023125"/>
    </source>
</evidence>
<evidence type="ECO:0000256" key="4">
    <source>
        <dbReference type="ARBA" id="ARBA00020910"/>
    </source>
</evidence>
<dbReference type="GO" id="GO:0008270">
    <property type="term" value="F:zinc ion binding"/>
    <property type="evidence" value="ECO:0007669"/>
    <property type="project" value="TreeGrafter"/>
</dbReference>
<comment type="similarity">
    <text evidence="2 14">Belongs to the Fur family.</text>
</comment>
<evidence type="ECO:0000256" key="14">
    <source>
        <dbReference type="RuleBase" id="RU364037"/>
    </source>
</evidence>
<evidence type="ECO:0000256" key="7">
    <source>
        <dbReference type="ARBA" id="ARBA00022723"/>
    </source>
</evidence>
<feature type="binding site" evidence="13">
    <location>
        <position position="124"/>
    </location>
    <ligand>
        <name>Fe cation</name>
        <dbReference type="ChEBI" id="CHEBI:24875"/>
    </ligand>
</feature>
<evidence type="ECO:0000256" key="6">
    <source>
        <dbReference type="ARBA" id="ARBA00022491"/>
    </source>
</evidence>
<dbReference type="CDD" id="cd07153">
    <property type="entry name" value="Fur_like"/>
    <property type="match status" value="1"/>
</dbReference>
<comment type="subcellular location">
    <subcellularLocation>
        <location evidence="1 14">Cytoplasm</location>
    </subcellularLocation>
</comment>
<evidence type="ECO:0000256" key="5">
    <source>
        <dbReference type="ARBA" id="ARBA00022490"/>
    </source>
</evidence>
<organism evidence="15 16">
    <name type="scientific">Delftia lacustris</name>
    <dbReference type="NCBI Taxonomy" id="558537"/>
    <lineage>
        <taxon>Bacteria</taxon>
        <taxon>Pseudomonadati</taxon>
        <taxon>Pseudomonadota</taxon>
        <taxon>Betaproteobacteria</taxon>
        <taxon>Burkholderiales</taxon>
        <taxon>Comamonadaceae</taxon>
        <taxon>Delftia</taxon>
    </lineage>
</organism>
<feature type="binding site" evidence="12">
    <location>
        <position position="137"/>
    </location>
    <ligand>
        <name>Zn(2+)</name>
        <dbReference type="ChEBI" id="CHEBI:29105"/>
    </ligand>
</feature>
<evidence type="ECO:0000256" key="12">
    <source>
        <dbReference type="PIRSR" id="PIRSR602481-1"/>
    </source>
</evidence>
<dbReference type="Gene3D" id="1.10.10.10">
    <property type="entry name" value="Winged helix-like DNA-binding domain superfamily/Winged helix DNA-binding domain"/>
    <property type="match status" value="1"/>
</dbReference>
<dbReference type="GO" id="GO:0045892">
    <property type="term" value="P:negative regulation of DNA-templated transcription"/>
    <property type="evidence" value="ECO:0007669"/>
    <property type="project" value="TreeGrafter"/>
</dbReference>
<dbReference type="NCBIfam" id="NF006999">
    <property type="entry name" value="PRK09462.1"/>
    <property type="match status" value="1"/>
</dbReference>
<sequence length="149" mass="16871">MSDSADLKNLGLKATLARLWVLDIFRHGDQRHLAAEEVYRQLHDQGRGTSLATVYRVLAQLEQAGLLRHQRFAAGKAVYELDDGEHHDHLICTRCGLVQEFHDAVIEQRQKLLARSHGFAIVEHSHILYGRCIKPDCERLAGRQEASSP</sequence>
<dbReference type="InterPro" id="IPR043135">
    <property type="entry name" value="Fur_C"/>
</dbReference>
<evidence type="ECO:0000313" key="15">
    <source>
        <dbReference type="EMBL" id="SDY92151.1"/>
    </source>
</evidence>
<protein>
    <recommendedName>
        <fullName evidence="4 14">Ferric uptake regulation protein</fullName>
    </recommendedName>
</protein>
<dbReference type="RefSeq" id="WP_074922237.1">
    <property type="nucleotide sequence ID" value="NZ_CP141274.1"/>
</dbReference>
<comment type="subunit">
    <text evidence="3 14">Homodimer.</text>
</comment>
<feature type="binding site" evidence="13">
    <location>
        <position position="86"/>
    </location>
    <ligand>
        <name>Fe cation</name>
        <dbReference type="ChEBI" id="CHEBI:24875"/>
    </ligand>
</feature>
<dbReference type="InterPro" id="IPR036390">
    <property type="entry name" value="WH_DNA-bd_sf"/>
</dbReference>
<evidence type="ECO:0000256" key="2">
    <source>
        <dbReference type="ARBA" id="ARBA00007957"/>
    </source>
</evidence>
<feature type="binding site" evidence="12">
    <location>
        <position position="92"/>
    </location>
    <ligand>
        <name>Zn(2+)</name>
        <dbReference type="ChEBI" id="CHEBI:29105"/>
    </ligand>
</feature>
<dbReference type="Gene3D" id="3.30.1490.190">
    <property type="match status" value="1"/>
</dbReference>
<evidence type="ECO:0000256" key="1">
    <source>
        <dbReference type="ARBA" id="ARBA00004496"/>
    </source>
</evidence>
<reference evidence="15 16" key="1">
    <citation type="submission" date="2016-10" db="EMBL/GenBank/DDBJ databases">
        <authorList>
            <person name="de Groot N.N."/>
        </authorList>
    </citation>
    <scope>NUCLEOTIDE SEQUENCE [LARGE SCALE GENOMIC DNA]</scope>
    <source>
        <strain evidence="15 16">LMG 24775</strain>
    </source>
</reference>
<keyword evidence="9 14" id="KW-0805">Transcription regulation</keyword>
<name>A0A1H3NTB7_9BURK</name>
<keyword evidence="7 12" id="KW-0479">Metal-binding</keyword>
<dbReference type="AlphaFoldDB" id="A0A1H3NTB7"/>
<feature type="binding site" evidence="13">
    <location>
        <position position="107"/>
    </location>
    <ligand>
        <name>Fe cation</name>
        <dbReference type="ChEBI" id="CHEBI:24875"/>
    </ligand>
</feature>
<dbReference type="InterPro" id="IPR002481">
    <property type="entry name" value="FUR"/>
</dbReference>
<keyword evidence="6 14" id="KW-0678">Repressor</keyword>
<dbReference type="GO" id="GO:1900705">
    <property type="term" value="P:negative regulation of siderophore biosynthetic process"/>
    <property type="evidence" value="ECO:0007669"/>
    <property type="project" value="TreeGrafter"/>
</dbReference>
<dbReference type="Proteomes" id="UP000183417">
    <property type="component" value="Unassembled WGS sequence"/>
</dbReference>
<feature type="binding site" evidence="12">
    <location>
        <position position="132"/>
    </location>
    <ligand>
        <name>Zn(2+)</name>
        <dbReference type="ChEBI" id="CHEBI:29105"/>
    </ligand>
</feature>
<dbReference type="SUPFAM" id="SSF46785">
    <property type="entry name" value="Winged helix' DNA-binding domain"/>
    <property type="match status" value="1"/>
</dbReference>
<evidence type="ECO:0000256" key="8">
    <source>
        <dbReference type="ARBA" id="ARBA00022833"/>
    </source>
</evidence>
<keyword evidence="5 14" id="KW-0963">Cytoplasm</keyword>
<comment type="cofactor">
    <cofactor evidence="12">
        <name>Zn(2+)</name>
        <dbReference type="ChEBI" id="CHEBI:29105"/>
    </cofactor>
    <text evidence="12">Binds 1 zinc ion per subunit.</text>
</comment>
<feature type="binding site" evidence="12">
    <location>
        <position position="95"/>
    </location>
    <ligand>
        <name>Zn(2+)</name>
        <dbReference type="ChEBI" id="CHEBI:29105"/>
    </ligand>
</feature>
<dbReference type="GO" id="GO:0003700">
    <property type="term" value="F:DNA-binding transcription factor activity"/>
    <property type="evidence" value="ECO:0007669"/>
    <property type="project" value="UniProtKB-UniRule"/>
</dbReference>
<dbReference type="GO" id="GO:0005829">
    <property type="term" value="C:cytosol"/>
    <property type="evidence" value="ECO:0007669"/>
    <property type="project" value="TreeGrafter"/>
</dbReference>
<evidence type="ECO:0000256" key="13">
    <source>
        <dbReference type="PIRSR" id="PIRSR602481-2"/>
    </source>
</evidence>
<dbReference type="PANTHER" id="PTHR33202">
    <property type="entry name" value="ZINC UPTAKE REGULATION PROTEIN"/>
    <property type="match status" value="1"/>
</dbReference>
<dbReference type="InterPro" id="IPR036388">
    <property type="entry name" value="WH-like_DNA-bd_sf"/>
</dbReference>
<proteinExistence type="inferred from homology"/>
<gene>
    <name evidence="14" type="primary">fur</name>
    <name evidence="15" type="ORF">SAMN05421547_109136</name>
</gene>
<evidence type="ECO:0000256" key="3">
    <source>
        <dbReference type="ARBA" id="ARBA00011738"/>
    </source>
</evidence>
<dbReference type="EMBL" id="FNPE01000009">
    <property type="protein sequence ID" value="SDY92151.1"/>
    <property type="molecule type" value="Genomic_DNA"/>
</dbReference>
<comment type="cofactor">
    <cofactor evidence="13">
        <name>Mn(2+)</name>
        <dbReference type="ChEBI" id="CHEBI:29035"/>
    </cofactor>
    <cofactor evidence="13">
        <name>Fe(2+)</name>
        <dbReference type="ChEBI" id="CHEBI:29033"/>
    </cofactor>
    <text evidence="13">Binds 1 Mn(2+) or Fe(2+) ion per subunit.</text>
</comment>